<gene>
    <name evidence="1" type="ORF">GCM10009733_018010</name>
</gene>
<sequence length="53" mass="5687">MIAWTRGACASWGRLSTRGSRWGAIAGGVIVLNEEVVRGFRISPEDIREVAGA</sequence>
<dbReference type="Proteomes" id="UP001500064">
    <property type="component" value="Unassembled WGS sequence"/>
</dbReference>
<name>A0ABN2F0X9_9ACTN</name>
<evidence type="ECO:0000313" key="1">
    <source>
        <dbReference type="EMBL" id="GAA1621800.1"/>
    </source>
</evidence>
<protein>
    <submittedName>
        <fullName evidence="1">Uncharacterized protein</fullName>
    </submittedName>
</protein>
<organism evidence="1 2">
    <name type="scientific">Nonomuraea maheshkhaliensis</name>
    <dbReference type="NCBI Taxonomy" id="419590"/>
    <lineage>
        <taxon>Bacteria</taxon>
        <taxon>Bacillati</taxon>
        <taxon>Actinomycetota</taxon>
        <taxon>Actinomycetes</taxon>
        <taxon>Streptosporangiales</taxon>
        <taxon>Streptosporangiaceae</taxon>
        <taxon>Nonomuraea</taxon>
    </lineage>
</organism>
<dbReference type="EMBL" id="BAAAMU010000009">
    <property type="protein sequence ID" value="GAA1621800.1"/>
    <property type="molecule type" value="Genomic_DNA"/>
</dbReference>
<keyword evidence="2" id="KW-1185">Reference proteome</keyword>
<comment type="caution">
    <text evidence="1">The sequence shown here is derived from an EMBL/GenBank/DDBJ whole genome shotgun (WGS) entry which is preliminary data.</text>
</comment>
<reference evidence="1 2" key="1">
    <citation type="journal article" date="2019" name="Int. J. Syst. Evol. Microbiol.">
        <title>The Global Catalogue of Microorganisms (GCM) 10K type strain sequencing project: providing services to taxonomists for standard genome sequencing and annotation.</title>
        <authorList>
            <consortium name="The Broad Institute Genomics Platform"/>
            <consortium name="The Broad Institute Genome Sequencing Center for Infectious Disease"/>
            <person name="Wu L."/>
            <person name="Ma J."/>
        </authorList>
    </citation>
    <scope>NUCLEOTIDE SEQUENCE [LARGE SCALE GENOMIC DNA]</scope>
    <source>
        <strain evidence="1 2">JCM 13929</strain>
    </source>
</reference>
<evidence type="ECO:0000313" key="2">
    <source>
        <dbReference type="Proteomes" id="UP001500064"/>
    </source>
</evidence>
<proteinExistence type="predicted"/>
<dbReference type="RefSeq" id="WP_346103091.1">
    <property type="nucleotide sequence ID" value="NZ_BAAAMU010000009.1"/>
</dbReference>
<accession>A0ABN2F0X9</accession>